<evidence type="ECO:0000256" key="3">
    <source>
        <dbReference type="ARBA" id="ARBA00005006"/>
    </source>
</evidence>
<evidence type="ECO:0000256" key="2">
    <source>
        <dbReference type="ARBA" id="ARBA00001946"/>
    </source>
</evidence>
<dbReference type="Gene3D" id="3.30.1490.20">
    <property type="entry name" value="ATP-grasp fold, A domain"/>
    <property type="match status" value="1"/>
</dbReference>
<protein>
    <recommendedName>
        <fullName evidence="13">Glutathione biosynthesis bifunctional protein GshAB</fullName>
    </recommendedName>
    <alternativeName>
        <fullName evidence="13">Gamma-GCS-GS</fullName>
        <shortName evidence="13">GCS-GS</shortName>
    </alternativeName>
    <domain>
        <recommendedName>
            <fullName evidence="13">Glutamate--cysteine ligase</fullName>
            <ecNumber evidence="13">6.3.2.2</ecNumber>
        </recommendedName>
        <alternativeName>
            <fullName evidence="13">Gamma-ECS</fullName>
            <shortName evidence="13">GCS</shortName>
        </alternativeName>
        <alternativeName>
            <fullName evidence="13">Gamma-glutamylcysteine synthetase</fullName>
        </alternativeName>
    </domain>
    <domain>
        <recommendedName>
            <fullName evidence="13">Glutathione synthetase</fullName>
            <ecNumber evidence="13">6.3.2.3</ecNumber>
        </recommendedName>
        <alternativeName>
            <fullName evidence="13">GSH synthetase</fullName>
            <shortName evidence="13">GS</shortName>
            <shortName evidence="13">GSH-S</shortName>
            <shortName evidence="13">GSHase</shortName>
        </alternativeName>
        <alternativeName>
            <fullName evidence="13">Glutathione synthase</fullName>
        </alternativeName>
    </domain>
</protein>
<comment type="pathway">
    <text evidence="13">Sulfur metabolism; glutathione biosynthesis; glutathione from L-cysteine and L-glutamate: step 2/2.</text>
</comment>
<dbReference type="GO" id="GO:0004357">
    <property type="term" value="F:glutamate-cysteine ligase activity"/>
    <property type="evidence" value="ECO:0007669"/>
    <property type="project" value="UniProtKB-UniRule"/>
</dbReference>
<keyword evidence="11 13" id="KW-0511">Multifunctional enzyme</keyword>
<evidence type="ECO:0000256" key="12">
    <source>
        <dbReference type="ARBA" id="ARBA00048819"/>
    </source>
</evidence>
<comment type="catalytic activity">
    <reaction evidence="12 13">
        <text>L-cysteine + L-glutamate + ATP = gamma-L-glutamyl-L-cysteine + ADP + phosphate + H(+)</text>
        <dbReference type="Rhea" id="RHEA:13285"/>
        <dbReference type="ChEBI" id="CHEBI:15378"/>
        <dbReference type="ChEBI" id="CHEBI:29985"/>
        <dbReference type="ChEBI" id="CHEBI:30616"/>
        <dbReference type="ChEBI" id="CHEBI:35235"/>
        <dbReference type="ChEBI" id="CHEBI:43474"/>
        <dbReference type="ChEBI" id="CHEBI:58173"/>
        <dbReference type="ChEBI" id="CHEBI:456216"/>
        <dbReference type="EC" id="6.3.2.2"/>
    </reaction>
</comment>
<keyword evidence="10" id="KW-0464">Manganese</keyword>
<evidence type="ECO:0000313" key="15">
    <source>
        <dbReference type="EMBL" id="SFB85895.1"/>
    </source>
</evidence>
<keyword evidence="8 13" id="KW-0067">ATP-binding</keyword>
<accession>A0A1I1EFK7</accession>
<dbReference type="InterPro" id="IPR011761">
    <property type="entry name" value="ATP-grasp"/>
</dbReference>
<evidence type="ECO:0000313" key="16">
    <source>
        <dbReference type="Proteomes" id="UP000199612"/>
    </source>
</evidence>
<comment type="subunit">
    <text evidence="13">Monomer.</text>
</comment>
<dbReference type="HAMAP" id="MF_00782">
    <property type="entry name" value="Glut_biosynth"/>
    <property type="match status" value="1"/>
</dbReference>
<evidence type="ECO:0000256" key="8">
    <source>
        <dbReference type="ARBA" id="ARBA00022840"/>
    </source>
</evidence>
<organism evidence="15 16">
    <name type="scientific">Alkalibacterium subtropicum</name>
    <dbReference type="NCBI Taxonomy" id="753702"/>
    <lineage>
        <taxon>Bacteria</taxon>
        <taxon>Bacillati</taxon>
        <taxon>Bacillota</taxon>
        <taxon>Bacilli</taxon>
        <taxon>Lactobacillales</taxon>
        <taxon>Carnobacteriaceae</taxon>
        <taxon>Alkalibacterium</taxon>
    </lineage>
</organism>
<dbReference type="UniPathway" id="UPA00142">
    <property type="reaction ID" value="UER00209"/>
</dbReference>
<dbReference type="GO" id="GO:0004363">
    <property type="term" value="F:glutathione synthase activity"/>
    <property type="evidence" value="ECO:0007669"/>
    <property type="project" value="UniProtKB-UniRule"/>
</dbReference>
<evidence type="ECO:0000256" key="9">
    <source>
        <dbReference type="ARBA" id="ARBA00022842"/>
    </source>
</evidence>
<dbReference type="GO" id="GO:0046872">
    <property type="term" value="F:metal ion binding"/>
    <property type="evidence" value="ECO:0007669"/>
    <property type="project" value="UniProtKB-KW"/>
</dbReference>
<dbReference type="InterPro" id="IPR014746">
    <property type="entry name" value="Gln_synth/guanido_kin_cat_dom"/>
</dbReference>
<dbReference type="NCBIfam" id="TIGR01435">
    <property type="entry name" value="glu_cys_lig_rel"/>
    <property type="match status" value="1"/>
</dbReference>
<evidence type="ECO:0000256" key="7">
    <source>
        <dbReference type="ARBA" id="ARBA00022741"/>
    </source>
</evidence>
<dbReference type="InterPro" id="IPR020561">
    <property type="entry name" value="PRibGlycinamid_synth_ATP-grasp"/>
</dbReference>
<dbReference type="Pfam" id="PF01071">
    <property type="entry name" value="GARS_A"/>
    <property type="match status" value="1"/>
</dbReference>
<name>A0A1I1EFK7_9LACT</name>
<feature type="domain" description="ATP-grasp" evidence="14">
    <location>
        <begin position="491"/>
        <end position="749"/>
    </location>
</feature>
<dbReference type="InterPro" id="IPR040657">
    <property type="entry name" value="GshAB_ATP-grasp"/>
</dbReference>
<dbReference type="GO" id="GO:0005829">
    <property type="term" value="C:cytosol"/>
    <property type="evidence" value="ECO:0007669"/>
    <property type="project" value="TreeGrafter"/>
</dbReference>
<dbReference type="GO" id="GO:0005524">
    <property type="term" value="F:ATP binding"/>
    <property type="evidence" value="ECO:0007669"/>
    <property type="project" value="UniProtKB-UniRule"/>
</dbReference>
<comment type="catalytic activity">
    <reaction evidence="13">
        <text>gamma-L-glutamyl-L-cysteine + glycine + ATP = glutathione + ADP + phosphate + H(+)</text>
        <dbReference type="Rhea" id="RHEA:13557"/>
        <dbReference type="ChEBI" id="CHEBI:15378"/>
        <dbReference type="ChEBI" id="CHEBI:30616"/>
        <dbReference type="ChEBI" id="CHEBI:43474"/>
        <dbReference type="ChEBI" id="CHEBI:57305"/>
        <dbReference type="ChEBI" id="CHEBI:57925"/>
        <dbReference type="ChEBI" id="CHEBI:58173"/>
        <dbReference type="ChEBI" id="CHEBI:456216"/>
        <dbReference type="EC" id="6.3.2.3"/>
    </reaction>
</comment>
<keyword evidence="7 13" id="KW-0547">Nucleotide-binding</keyword>
<gene>
    <name evidence="13" type="primary">gshAB</name>
    <name evidence="13" type="synonym">gshF</name>
    <name evidence="15" type="ORF">SAMN04488102_101147</name>
</gene>
<comment type="pathway">
    <text evidence="3 13">Sulfur metabolism; glutathione biosynthesis; glutathione from L-cysteine and L-glutamate: step 1/2.</text>
</comment>
<reference evidence="16" key="1">
    <citation type="submission" date="2016-10" db="EMBL/GenBank/DDBJ databases">
        <authorList>
            <person name="Varghese N."/>
            <person name="Submissions S."/>
        </authorList>
    </citation>
    <scope>NUCLEOTIDE SEQUENCE [LARGE SCALE GENOMIC DNA]</scope>
    <source>
        <strain evidence="16">DSM 23664</strain>
    </source>
</reference>
<dbReference type="InterPro" id="IPR006334">
    <property type="entry name" value="Glut_cys_ligase"/>
</dbReference>
<comment type="cofactor">
    <cofactor evidence="2">
        <name>Mg(2+)</name>
        <dbReference type="ChEBI" id="CHEBI:18420"/>
    </cofactor>
</comment>
<dbReference type="SUPFAM" id="SSF55931">
    <property type="entry name" value="Glutamine synthetase/guanido kinase"/>
    <property type="match status" value="1"/>
</dbReference>
<sequence length="755" mass="87182">MNLKKIVQNNQLEPYFVKGSFGIEKEGLRTDASGHLARTDHPLEFGSRNHHPYVQTDFSESQLELVTPPQDTLKEQYQWLKALHDVVNRTIPKDEFVWPFSMPNILPAEADIPLIKVDDYREVRYREKLSEKYGKKKQMISGVHYNFSFTPEFLDKINEYVQTEDNLDEWCNDLYLKMSRNYLRYQWVLTYLFGASPVSHPSLLDSETIGPVRSLRNSEYGYHNTFSDTVSYESIENYIRDIEELVKNNILYEEREYYGSSRLRGAGKYVCQLVNNGTRYVEFRSFDLNPFDPLGFSYEQSVFLHLYVLTMVWMDKDNRDEDIKEGIEKNARTSLENPYAYSQYKEEGLSLLNLMKDTSRELNLSDEYTTVVDKAIHQFHHPEETLSAVIMDKLKDRTSFIDFGNTLGKSYKQLSMQKPFLLNGFETLEMSTQLLLFDALQLGVKTTILDENDQFLAFSYKGDKEYVRNGNMTSKDTYISHWLMANKTVTKKVLKENGFAVPAGEEFSSLEEAKNYYAIASQKAVVIKPKSTNYGIGITIFKQTPKRTDYEEALSFAFKEDDSILVEEYIEGTEYRFFVLNGKVEAVLLREPANVTGDGEHSVKELIAEKNRHPYRGENHRAPLEKIKMGEIEAMMLKEQGYTFESVLPENEKVYLRENSNISTGGDSIDVTDDMHESYKSVAEDIARALDVKVTGLDLIVPDIHMPSTKANNGYTVIEANFNPAMNMHAFVQKGKGRRLSRKVLDMLYPHIELS</sequence>
<dbReference type="EMBL" id="FOLT01000001">
    <property type="protein sequence ID" value="SFB85895.1"/>
    <property type="molecule type" value="Genomic_DNA"/>
</dbReference>
<evidence type="ECO:0000256" key="6">
    <source>
        <dbReference type="ARBA" id="ARBA00022723"/>
    </source>
</evidence>
<dbReference type="InterPro" id="IPR013815">
    <property type="entry name" value="ATP_grasp_subdomain_1"/>
</dbReference>
<dbReference type="Gene3D" id="3.30.470.20">
    <property type="entry name" value="ATP-grasp fold, B domain"/>
    <property type="match status" value="2"/>
</dbReference>
<dbReference type="PANTHER" id="PTHR38761">
    <property type="entry name" value="GLUTAMATE--CYSTEINE LIGASE"/>
    <property type="match status" value="1"/>
</dbReference>
<dbReference type="InterPro" id="IPR007370">
    <property type="entry name" value="Glu_cys_ligase"/>
</dbReference>
<evidence type="ECO:0000256" key="1">
    <source>
        <dbReference type="ARBA" id="ARBA00001936"/>
    </source>
</evidence>
<comment type="similarity">
    <text evidence="13">In the N-terminal section; belongs to the glutamate--cysteine ligase type 1 family. Type 2 subfamily.</text>
</comment>
<dbReference type="AlphaFoldDB" id="A0A1I1EFK7"/>
<evidence type="ECO:0000256" key="13">
    <source>
        <dbReference type="HAMAP-Rule" id="MF_00782"/>
    </source>
</evidence>
<dbReference type="OrthoDB" id="9803907at2"/>
<keyword evidence="16" id="KW-1185">Reference proteome</keyword>
<evidence type="ECO:0000256" key="10">
    <source>
        <dbReference type="ARBA" id="ARBA00023211"/>
    </source>
</evidence>
<dbReference type="Pfam" id="PF04262">
    <property type="entry name" value="Glu_cys_ligase"/>
    <property type="match status" value="1"/>
</dbReference>
<dbReference type="PANTHER" id="PTHR38761:SF1">
    <property type="entry name" value="GLUTAMATE--CYSTEINE LIGASE"/>
    <property type="match status" value="1"/>
</dbReference>
<evidence type="ECO:0000259" key="14">
    <source>
        <dbReference type="PROSITE" id="PS50975"/>
    </source>
</evidence>
<keyword evidence="6" id="KW-0479">Metal-binding</keyword>
<dbReference type="EC" id="6.3.2.3" evidence="13"/>
<keyword evidence="5 13" id="KW-0317">Glutathione biosynthesis</keyword>
<comment type="function">
    <text evidence="13">Synthesizes glutathione from L-glutamate and L-cysteine via gamma-L-glutamyl-L-cysteine.</text>
</comment>
<keyword evidence="9" id="KW-0460">Magnesium</keyword>
<dbReference type="Pfam" id="PF18419">
    <property type="entry name" value="ATP-grasp_6"/>
    <property type="match status" value="1"/>
</dbReference>
<dbReference type="Proteomes" id="UP000199612">
    <property type="component" value="Unassembled WGS sequence"/>
</dbReference>
<evidence type="ECO:0000256" key="11">
    <source>
        <dbReference type="ARBA" id="ARBA00023268"/>
    </source>
</evidence>
<proteinExistence type="inferred from homology"/>
<dbReference type="PROSITE" id="PS50975">
    <property type="entry name" value="ATP_GRASP"/>
    <property type="match status" value="1"/>
</dbReference>
<feature type="region of interest" description="Glutamate--cysteine ligase" evidence="13">
    <location>
        <begin position="1"/>
        <end position="334"/>
    </location>
</feature>
<dbReference type="SUPFAM" id="SSF56059">
    <property type="entry name" value="Glutathione synthetase ATP-binding domain-like"/>
    <property type="match status" value="1"/>
</dbReference>
<keyword evidence="4 13" id="KW-0436">Ligase</keyword>
<evidence type="ECO:0000256" key="5">
    <source>
        <dbReference type="ARBA" id="ARBA00022684"/>
    </source>
</evidence>
<dbReference type="Gene3D" id="3.30.590.20">
    <property type="match status" value="1"/>
</dbReference>
<evidence type="ECO:0000256" key="4">
    <source>
        <dbReference type="ARBA" id="ARBA00022598"/>
    </source>
</evidence>
<dbReference type="EC" id="6.3.2.2" evidence="13"/>
<dbReference type="NCBIfam" id="NF002688">
    <property type="entry name" value="PRK02471.1"/>
    <property type="match status" value="1"/>
</dbReference>
<dbReference type="RefSeq" id="WP_091527852.1">
    <property type="nucleotide sequence ID" value="NZ_FOLT01000001.1"/>
</dbReference>
<dbReference type="InterPro" id="IPR006335">
    <property type="entry name" value="Glut_biosynth"/>
</dbReference>
<comment type="cofactor">
    <cofactor evidence="1">
        <name>Mn(2+)</name>
        <dbReference type="ChEBI" id="CHEBI:29035"/>
    </cofactor>
</comment>
<dbReference type="STRING" id="753702.SAMN04488102_101147"/>